<gene>
    <name evidence="2" type="ORF">BLNAU_16620</name>
</gene>
<feature type="region of interest" description="Disordered" evidence="1">
    <location>
        <begin position="846"/>
        <end position="867"/>
    </location>
</feature>
<organism evidence="2 3">
    <name type="scientific">Blattamonas nauphoetae</name>
    <dbReference type="NCBI Taxonomy" id="2049346"/>
    <lineage>
        <taxon>Eukaryota</taxon>
        <taxon>Metamonada</taxon>
        <taxon>Preaxostyla</taxon>
        <taxon>Oxymonadida</taxon>
        <taxon>Blattamonas</taxon>
    </lineage>
</organism>
<accession>A0ABQ9XAV4</accession>
<feature type="region of interest" description="Disordered" evidence="1">
    <location>
        <begin position="640"/>
        <end position="681"/>
    </location>
</feature>
<protein>
    <submittedName>
        <fullName evidence="2">Uncharacterized protein</fullName>
    </submittedName>
</protein>
<sequence>MVELRMNQGGPPLRTQLESIMFQISPVLRLRMVTQSFQSKDTPFSFLYSDSEPPPQQFFNESVVTDLLDRISELRTILQTDPTSPTPQVLPPQTNVTFDIHPASIPKQDESEAPSGSTALSKQKSLLGAFFEHLSFQDIINQFMKFYVFTQRIPESWRLPAFPTLLRLSGKVFHFLASDTDSTTDVKISNELMSIVCHFTSVLNVSPSPHFMQDLLMRTDLVTLTSDARSALVNSFVTLQKLLETKGAVERKRVAKVPVQRLIQPEVKKPDETGAGKRSLPFQFTINTEDTTMKHIISLTQHFETEQKENVEEESEEIIETISLSILRSPDSVDKTEIDRILELPMIVPQPVIDSPPTIPTLHELISSTLPHPTALSAETQFDLASLQELFLADDNLIFFLDTFEGRLKSSRACCTVPMTTPLPLTTQSLRVHPQQSFDLYMLANYHVLLSLFFLIEGLVSESLYAAVTASNNIHDYVLERGLSDYVNRGMGIGLVVFLFHIVSHTFLPQLGPDENSFRNTPGFGEPGSSTHMWKHMDASKSMMSWKQPIDKLINLFSSPPPFAPSAQDLPPGSVTEHRKKLSAQLLVTMPPQTVVGLFRALLILTRVLSIFSIIQPHISAIIKIPFVVLQHINNLITESEKEKTSPSEQTIRVEPADKAENDEADSDGMEDAPSPEPTPAFTQAKTEYEMQLNHVANIVKTDPHILALLREVLKEIKESQVTPEKIRESVAARMKDHGIPAQQVLTESDVMTAKLKPIEADEHIKKLKRVAPVKGSQAHRKERKEKENRARMADPLLHSFLLPPTGSAQLPHRSMNLLPVPRRPQSINVAQSSIFQTQLPLFPQVEPPSPLSRPTSPATLDHSLHSHSLSSLSGDSPLFYGLSSMTPDSNSLSFGFFDSPSLTSRMINSPSFYTQPSYSPSASTFPYSLLSNMDDGAAFNLLPNASSNLNQAAKAQSITSPNFQLAFRSLGKIEKEDDGWD</sequence>
<dbReference type="Proteomes" id="UP001281761">
    <property type="component" value="Unassembled WGS sequence"/>
</dbReference>
<comment type="caution">
    <text evidence="2">The sequence shown here is derived from an EMBL/GenBank/DDBJ whole genome shotgun (WGS) entry which is preliminary data.</text>
</comment>
<proteinExistence type="predicted"/>
<keyword evidence="3" id="KW-1185">Reference proteome</keyword>
<evidence type="ECO:0000313" key="2">
    <source>
        <dbReference type="EMBL" id="KAK2948455.1"/>
    </source>
</evidence>
<evidence type="ECO:0000313" key="3">
    <source>
        <dbReference type="Proteomes" id="UP001281761"/>
    </source>
</evidence>
<evidence type="ECO:0000256" key="1">
    <source>
        <dbReference type="SAM" id="MobiDB-lite"/>
    </source>
</evidence>
<name>A0ABQ9XAV4_9EUKA</name>
<reference evidence="2 3" key="1">
    <citation type="journal article" date="2022" name="bioRxiv">
        <title>Genomics of Preaxostyla Flagellates Illuminates Evolutionary Transitions and the Path Towards Mitochondrial Loss.</title>
        <authorList>
            <person name="Novak L.V.F."/>
            <person name="Treitli S.C."/>
            <person name="Pyrih J."/>
            <person name="Halakuc P."/>
            <person name="Pipaliya S.V."/>
            <person name="Vacek V."/>
            <person name="Brzon O."/>
            <person name="Soukal P."/>
            <person name="Eme L."/>
            <person name="Dacks J.B."/>
            <person name="Karnkowska A."/>
            <person name="Elias M."/>
            <person name="Hampl V."/>
        </authorList>
    </citation>
    <scope>NUCLEOTIDE SEQUENCE [LARGE SCALE GENOMIC DNA]</scope>
    <source>
        <strain evidence="2">NAU3</strain>
        <tissue evidence="2">Gut</tissue>
    </source>
</reference>
<dbReference type="EMBL" id="JARBJD010000176">
    <property type="protein sequence ID" value="KAK2948455.1"/>
    <property type="molecule type" value="Genomic_DNA"/>
</dbReference>